<evidence type="ECO:0000313" key="2">
    <source>
        <dbReference type="Proteomes" id="UP000028643"/>
    </source>
</evidence>
<dbReference type="PATRIC" id="fig|317.174.peg.608"/>
<name>A0A085VHU3_PSESX</name>
<proteinExistence type="predicted"/>
<dbReference type="AlphaFoldDB" id="A0A085VHU3"/>
<accession>A0A085VHU3</accession>
<dbReference type="RefSeq" id="WP_047572150.1">
    <property type="nucleotide sequence ID" value="NZ_JPQT01000041.1"/>
</dbReference>
<evidence type="ECO:0000313" key="1">
    <source>
        <dbReference type="EMBL" id="KFE55006.1"/>
    </source>
</evidence>
<comment type="caution">
    <text evidence="1">The sequence shown here is derived from an EMBL/GenBank/DDBJ whole genome shotgun (WGS) entry which is preliminary data.</text>
</comment>
<protein>
    <submittedName>
        <fullName evidence="1">Uncharacterized protein</fullName>
    </submittedName>
</protein>
<organism evidence="1 2">
    <name type="scientific">Pseudomonas syringae</name>
    <dbReference type="NCBI Taxonomy" id="317"/>
    <lineage>
        <taxon>Bacteria</taxon>
        <taxon>Pseudomonadati</taxon>
        <taxon>Pseudomonadota</taxon>
        <taxon>Gammaproteobacteria</taxon>
        <taxon>Pseudomonadales</taxon>
        <taxon>Pseudomonadaceae</taxon>
        <taxon>Pseudomonas</taxon>
    </lineage>
</organism>
<dbReference type="Proteomes" id="UP000028643">
    <property type="component" value="Unassembled WGS sequence"/>
</dbReference>
<dbReference type="EMBL" id="JPQT01000041">
    <property type="protein sequence ID" value="KFE55006.1"/>
    <property type="molecule type" value="Genomic_DNA"/>
</dbReference>
<reference evidence="1 2" key="1">
    <citation type="submission" date="2014-07" db="EMBL/GenBank/DDBJ databases">
        <title>Draft Genome Sequences of Environmental Pseudomonas syringae strains.</title>
        <authorList>
            <person name="Baltrus D.A."/>
            <person name="Berge O."/>
            <person name="Morris C."/>
        </authorList>
    </citation>
    <scope>NUCLEOTIDE SEQUENCE [LARGE SCALE GENOMIC DNA]</scope>
    <source>
        <strain evidence="1 2">CEB003</strain>
    </source>
</reference>
<sequence>MYYTPDASQAVSYTSIPNQPEIERAAVNYIAKQFGEDVALAFYPAAQLIVRYAFAGQPEAVALEALLVGYGLKQLPAQAQ</sequence>
<gene>
    <name evidence="1" type="ORF">IV02_03010</name>
</gene>